<sequence>MRLFGRPVWSLPAGCSLLSFFENSNTDRVFPNLSSFFCVLVRRFIISLAASSLAFLGQIAESSFFASLALPTSLSTRALPPPPLLHSLQLHWIARREWCVVRTASEAIEVNWVRLCPGREKVVAGLVEQALGRCTLQTSAARGPHSSHDTESRLNVVKSGLGLWAVASPHEGFHSPKSVRFHCVVKHCLLQPRRRSLPSTKESRSLSPARP</sequence>
<evidence type="ECO:0000313" key="2">
    <source>
        <dbReference type="Proteomes" id="UP001287356"/>
    </source>
</evidence>
<dbReference type="Proteomes" id="UP001287356">
    <property type="component" value="Unassembled WGS sequence"/>
</dbReference>
<reference evidence="1" key="1">
    <citation type="journal article" date="2023" name="Mol. Phylogenet. Evol.">
        <title>Genome-scale phylogeny and comparative genomics of the fungal order Sordariales.</title>
        <authorList>
            <person name="Hensen N."/>
            <person name="Bonometti L."/>
            <person name="Westerberg I."/>
            <person name="Brannstrom I.O."/>
            <person name="Guillou S."/>
            <person name="Cros-Aarteil S."/>
            <person name="Calhoun S."/>
            <person name="Haridas S."/>
            <person name="Kuo A."/>
            <person name="Mondo S."/>
            <person name="Pangilinan J."/>
            <person name="Riley R."/>
            <person name="LaButti K."/>
            <person name="Andreopoulos B."/>
            <person name="Lipzen A."/>
            <person name="Chen C."/>
            <person name="Yan M."/>
            <person name="Daum C."/>
            <person name="Ng V."/>
            <person name="Clum A."/>
            <person name="Steindorff A."/>
            <person name="Ohm R.A."/>
            <person name="Martin F."/>
            <person name="Silar P."/>
            <person name="Natvig D.O."/>
            <person name="Lalanne C."/>
            <person name="Gautier V."/>
            <person name="Ament-Velasquez S.L."/>
            <person name="Kruys A."/>
            <person name="Hutchinson M.I."/>
            <person name="Powell A.J."/>
            <person name="Barry K."/>
            <person name="Miller A.N."/>
            <person name="Grigoriev I.V."/>
            <person name="Debuchy R."/>
            <person name="Gladieux P."/>
            <person name="Hiltunen Thoren M."/>
            <person name="Johannesson H."/>
        </authorList>
    </citation>
    <scope>NUCLEOTIDE SEQUENCE</scope>
    <source>
        <strain evidence="1">CBS 958.72</strain>
    </source>
</reference>
<comment type="caution">
    <text evidence="1">The sequence shown here is derived from an EMBL/GenBank/DDBJ whole genome shotgun (WGS) entry which is preliminary data.</text>
</comment>
<gene>
    <name evidence="1" type="ORF">B0T24DRAFT_346625</name>
</gene>
<dbReference type="AlphaFoldDB" id="A0AAE0N346"/>
<reference evidence="1" key="2">
    <citation type="submission" date="2023-06" db="EMBL/GenBank/DDBJ databases">
        <authorList>
            <consortium name="Lawrence Berkeley National Laboratory"/>
            <person name="Haridas S."/>
            <person name="Hensen N."/>
            <person name="Bonometti L."/>
            <person name="Westerberg I."/>
            <person name="Brannstrom I.O."/>
            <person name="Guillou S."/>
            <person name="Cros-Aarteil S."/>
            <person name="Calhoun S."/>
            <person name="Kuo A."/>
            <person name="Mondo S."/>
            <person name="Pangilinan J."/>
            <person name="Riley R."/>
            <person name="Labutti K."/>
            <person name="Andreopoulos B."/>
            <person name="Lipzen A."/>
            <person name="Chen C."/>
            <person name="Yanf M."/>
            <person name="Daum C."/>
            <person name="Ng V."/>
            <person name="Clum A."/>
            <person name="Steindorff A."/>
            <person name="Ohm R."/>
            <person name="Martin F."/>
            <person name="Silar P."/>
            <person name="Natvig D."/>
            <person name="Lalanne C."/>
            <person name="Gautier V."/>
            <person name="Ament-Velasquez S.L."/>
            <person name="Kruys A."/>
            <person name="Hutchinson M.I."/>
            <person name="Powell A.J."/>
            <person name="Barry K."/>
            <person name="Miller A.N."/>
            <person name="Grigoriev I.V."/>
            <person name="Debuchy R."/>
            <person name="Gladieux P."/>
            <person name="Thoren M.H."/>
            <person name="Johannesson H."/>
        </authorList>
    </citation>
    <scope>NUCLEOTIDE SEQUENCE</scope>
    <source>
        <strain evidence="1">CBS 958.72</strain>
    </source>
</reference>
<name>A0AAE0N346_9PEZI</name>
<protein>
    <submittedName>
        <fullName evidence="1">Uncharacterized protein</fullName>
    </submittedName>
</protein>
<accession>A0AAE0N346</accession>
<proteinExistence type="predicted"/>
<organism evidence="1 2">
    <name type="scientific">Lasiosphaeria ovina</name>
    <dbReference type="NCBI Taxonomy" id="92902"/>
    <lineage>
        <taxon>Eukaryota</taxon>
        <taxon>Fungi</taxon>
        <taxon>Dikarya</taxon>
        <taxon>Ascomycota</taxon>
        <taxon>Pezizomycotina</taxon>
        <taxon>Sordariomycetes</taxon>
        <taxon>Sordariomycetidae</taxon>
        <taxon>Sordariales</taxon>
        <taxon>Lasiosphaeriaceae</taxon>
        <taxon>Lasiosphaeria</taxon>
    </lineage>
</organism>
<evidence type="ECO:0000313" key="1">
    <source>
        <dbReference type="EMBL" id="KAK3368982.1"/>
    </source>
</evidence>
<dbReference type="EMBL" id="JAULSN010000006">
    <property type="protein sequence ID" value="KAK3368982.1"/>
    <property type="molecule type" value="Genomic_DNA"/>
</dbReference>
<keyword evidence="2" id="KW-1185">Reference proteome</keyword>